<dbReference type="Pfam" id="PF24750">
    <property type="entry name" value="b-prop_At3g26010-like"/>
    <property type="match status" value="1"/>
</dbReference>
<dbReference type="PANTHER" id="PTHR33086:SF5">
    <property type="entry name" value="OS05G0468400 PROTEIN"/>
    <property type="match status" value="1"/>
</dbReference>
<sequence>MQLRRLLGLSGEDSGRLRRSHSTVAPPSRPAWAMIDIMRQDPPELHATSRIAEPPCASQLFFPLGVLSPRGRHGPGVHAKQVPPFAGFIDRATSDGFLLRGVHENDVARVVCNPLTGQLFRLPGIGGARSEASPGGAAGLLTQADRGDGHVPPDRYAVIEVGVNGHVMHQFLSETGRWEAMPSFFSSLPFGRSTIIDHPPVAFGGRMLWIDLGWGAVSFDPFADEPDFRIVELPAGSVLPAEASGFATRRKLRLSRYRRVGVSDGRLRYVEVSASAGAEPFELNSFVLDEASNRWTLESSGEPLADGRQLCPDGSHIFAEAPFICCIDPLKGNVVYLMAGPGNQVVIGVDMETGLVTRASVLDQLNWLTPCLLPPWLGSCQIPSSGKNNVKNEALAEILCMYDKSIYEMTADGSTGAGVSLALAPPPRASRVTIPAKAIALNDRPISADESRVTLRGRGVLAASGDGLLLVYTFKACFRGPAHPVPELPLDVTIPELARTTAKTTYEHFASFICNPLAGELFRLPDFDGTENTVDVHHTGILTQRDGDGEDGPPKRYAAAQLSNVDGDGEGRRFLLRRYSSETREWSKLVMPSPLPPGRAMGMNHEVVAFGGRLWWVDVSWGAVAVDPFSHRPEPRSINLPAETVLERDGTNRQTPANGFSDGKLRYVEVSDQEPFVVKSFTLDDESASGHWTLDHQVALSTLGAKWGFPKGIPYIGAIDPFNADVLYVAIERVSVSVDMRLKKVIERSELCSDVFPTVSSSGVLLPCVLPPWLDSFPIPNAGY</sequence>
<dbReference type="EnsemblPlants" id="OMERI05G17310.1">
    <property type="protein sequence ID" value="OMERI05G17310.1"/>
    <property type="gene ID" value="OMERI05G17310"/>
</dbReference>
<dbReference type="InterPro" id="IPR056592">
    <property type="entry name" value="Beta-prop_At3g26010-like"/>
</dbReference>
<feature type="region of interest" description="Disordered" evidence="1">
    <location>
        <begin position="1"/>
        <end position="26"/>
    </location>
</feature>
<dbReference type="HOGENOM" id="CLU_004202_0_0_1"/>
<evidence type="ECO:0000313" key="4">
    <source>
        <dbReference type="EnsemblPlants" id="OMERI05G17310.1"/>
    </source>
</evidence>
<dbReference type="InterPro" id="IPR011676">
    <property type="entry name" value="DUF1618"/>
</dbReference>
<evidence type="ECO:0000259" key="2">
    <source>
        <dbReference type="Pfam" id="PF07762"/>
    </source>
</evidence>
<dbReference type="PANTHER" id="PTHR33086">
    <property type="entry name" value="OS05G0468200 PROTEIN-RELATED"/>
    <property type="match status" value="1"/>
</dbReference>
<feature type="domain" description="F-box protein At3g26010-like beta-propeller" evidence="3">
    <location>
        <begin position="504"/>
        <end position="744"/>
    </location>
</feature>
<keyword evidence="5" id="KW-1185">Reference proteome</keyword>
<organism evidence="4">
    <name type="scientific">Oryza meridionalis</name>
    <dbReference type="NCBI Taxonomy" id="40149"/>
    <lineage>
        <taxon>Eukaryota</taxon>
        <taxon>Viridiplantae</taxon>
        <taxon>Streptophyta</taxon>
        <taxon>Embryophyta</taxon>
        <taxon>Tracheophyta</taxon>
        <taxon>Spermatophyta</taxon>
        <taxon>Magnoliopsida</taxon>
        <taxon>Liliopsida</taxon>
        <taxon>Poales</taxon>
        <taxon>Poaceae</taxon>
        <taxon>BOP clade</taxon>
        <taxon>Oryzoideae</taxon>
        <taxon>Oryzeae</taxon>
        <taxon>Oryzinae</taxon>
        <taxon>Oryza</taxon>
    </lineage>
</organism>
<dbReference type="Pfam" id="PF07762">
    <property type="entry name" value="DUF1618"/>
    <property type="match status" value="1"/>
</dbReference>
<dbReference type="AlphaFoldDB" id="A0A0E0DSR2"/>
<dbReference type="eggNOG" id="ENOG502R41H">
    <property type="taxonomic scope" value="Eukaryota"/>
</dbReference>
<evidence type="ECO:0000256" key="1">
    <source>
        <dbReference type="SAM" id="MobiDB-lite"/>
    </source>
</evidence>
<protein>
    <submittedName>
        <fullName evidence="4">Uncharacterized protein</fullName>
    </submittedName>
</protein>
<reference evidence="4" key="1">
    <citation type="submission" date="2015-04" db="UniProtKB">
        <authorList>
            <consortium name="EnsemblPlants"/>
        </authorList>
    </citation>
    <scope>IDENTIFICATION</scope>
</reference>
<evidence type="ECO:0000313" key="5">
    <source>
        <dbReference type="Proteomes" id="UP000008021"/>
    </source>
</evidence>
<dbReference type="Proteomes" id="UP000008021">
    <property type="component" value="Chromosome 5"/>
</dbReference>
<evidence type="ECO:0000259" key="3">
    <source>
        <dbReference type="Pfam" id="PF24750"/>
    </source>
</evidence>
<dbReference type="Gramene" id="OMERI05G17310.1">
    <property type="protein sequence ID" value="OMERI05G17310.1"/>
    <property type="gene ID" value="OMERI05G17310"/>
</dbReference>
<proteinExistence type="predicted"/>
<name>A0A0E0DSR2_9ORYZ</name>
<reference evidence="4" key="2">
    <citation type="submission" date="2018-05" db="EMBL/GenBank/DDBJ databases">
        <title>OmerRS3 (Oryza meridionalis Reference Sequence Version 3).</title>
        <authorList>
            <person name="Zhang J."/>
            <person name="Kudrna D."/>
            <person name="Lee S."/>
            <person name="Talag J."/>
            <person name="Welchert J."/>
            <person name="Wing R.A."/>
        </authorList>
    </citation>
    <scope>NUCLEOTIDE SEQUENCE [LARGE SCALE GENOMIC DNA]</scope>
    <source>
        <strain evidence="4">cv. OR44</strain>
    </source>
</reference>
<accession>A0A0E0DSR2</accession>
<feature type="domain" description="DUF1618" evidence="2">
    <location>
        <begin position="209"/>
        <end position="299"/>
    </location>
</feature>